<accession>Q7RRR6</accession>
<dbReference type="PANTHER" id="PTHR45931:SF16">
    <property type="entry name" value="RING_U-BOX SUPERFAMILY PROTEIN"/>
    <property type="match status" value="1"/>
</dbReference>
<organism evidence="7 8">
    <name type="scientific">Plasmodium yoelii yoelii</name>
    <dbReference type="NCBI Taxonomy" id="73239"/>
    <lineage>
        <taxon>Eukaryota</taxon>
        <taxon>Sar</taxon>
        <taxon>Alveolata</taxon>
        <taxon>Apicomplexa</taxon>
        <taxon>Aconoidasida</taxon>
        <taxon>Haemosporida</taxon>
        <taxon>Plasmodiidae</taxon>
        <taxon>Plasmodium</taxon>
        <taxon>Plasmodium (Vinckeia)</taxon>
    </lineage>
</organism>
<dbReference type="InParanoid" id="Q7RRR6"/>
<reference evidence="7 8" key="1">
    <citation type="journal article" date="2002" name="Nature">
        <title>Genome sequence and comparative analysis of the model rodent malaria parasite Plasmodium yoelii yoelii.</title>
        <authorList>
            <person name="Carlton J.M."/>
            <person name="Angiuoli S.V."/>
            <person name="Suh B.B."/>
            <person name="Kooij T.W."/>
            <person name="Pertea M."/>
            <person name="Silva J.C."/>
            <person name="Ermolaeva M.D."/>
            <person name="Allen J.E."/>
            <person name="Selengut J.D."/>
            <person name="Koo H.L."/>
            <person name="Peterson J.D."/>
            <person name="Pop M."/>
            <person name="Kosack D.S."/>
            <person name="Shumway M.F."/>
            <person name="Bidwell S.L."/>
            <person name="Shallom S.J."/>
            <person name="van Aken S.E."/>
            <person name="Riedmuller S.B."/>
            <person name="Feldblyum T.V."/>
            <person name="Cho J.K."/>
            <person name="Quackenbush J."/>
            <person name="Sedegah M."/>
            <person name="Shoaibi A."/>
            <person name="Cummings L.M."/>
            <person name="Florens L."/>
            <person name="Yates J.R."/>
            <person name="Raine J.D."/>
            <person name="Sinden R.E."/>
            <person name="Harris M.A."/>
            <person name="Cunningham D.A."/>
            <person name="Preiser P.R."/>
            <person name="Bergman L.W."/>
            <person name="Vaidya A.B."/>
            <person name="van Lin L.H."/>
            <person name="Janse C.J."/>
            <person name="Waters A.P."/>
            <person name="Smith H.O."/>
            <person name="White O.R."/>
            <person name="Salzberg S.L."/>
            <person name="Venter J.C."/>
            <person name="Fraser C.M."/>
            <person name="Hoffman S.L."/>
            <person name="Gardner M.J."/>
            <person name="Carucci D.J."/>
        </authorList>
    </citation>
    <scope>NUCLEOTIDE SEQUENCE [LARGE SCALE GENOMIC DNA]</scope>
    <source>
        <strain evidence="7 8">17XNL</strain>
    </source>
</reference>
<dbReference type="SMART" id="SM00744">
    <property type="entry name" value="RINGv"/>
    <property type="match status" value="1"/>
</dbReference>
<dbReference type="Pfam" id="PF13639">
    <property type="entry name" value="zf-RING_2"/>
    <property type="match status" value="1"/>
</dbReference>
<feature type="transmembrane region" description="Helical" evidence="5">
    <location>
        <begin position="65"/>
        <end position="84"/>
    </location>
</feature>
<keyword evidence="5" id="KW-1133">Transmembrane helix</keyword>
<dbReference type="EMBL" id="AABL01000179">
    <property type="protein sequence ID" value="EAA17637.1"/>
    <property type="molecule type" value="Genomic_DNA"/>
</dbReference>
<evidence type="ECO:0000256" key="3">
    <source>
        <dbReference type="ARBA" id="ARBA00022833"/>
    </source>
</evidence>
<keyword evidence="3" id="KW-0862">Zinc</keyword>
<dbReference type="InterPro" id="IPR001841">
    <property type="entry name" value="Znf_RING"/>
</dbReference>
<evidence type="ECO:0000256" key="4">
    <source>
        <dbReference type="PROSITE-ProRule" id="PRU00175"/>
    </source>
</evidence>
<dbReference type="Proteomes" id="UP000008553">
    <property type="component" value="Unassembled WGS sequence"/>
</dbReference>
<feature type="transmembrane region" description="Helical" evidence="5">
    <location>
        <begin position="105"/>
        <end position="123"/>
    </location>
</feature>
<name>Q7RRR6_PLAYO</name>
<keyword evidence="5" id="KW-0812">Transmembrane</keyword>
<protein>
    <recommendedName>
        <fullName evidence="6">RING-type domain-containing protein</fullName>
    </recommendedName>
</protein>
<dbReference type="GO" id="GO:0061630">
    <property type="term" value="F:ubiquitin protein ligase activity"/>
    <property type="evidence" value="ECO:0007669"/>
    <property type="project" value="TreeGrafter"/>
</dbReference>
<feature type="transmembrane region" description="Helical" evidence="5">
    <location>
        <begin position="143"/>
        <end position="176"/>
    </location>
</feature>
<evidence type="ECO:0000256" key="2">
    <source>
        <dbReference type="ARBA" id="ARBA00022771"/>
    </source>
</evidence>
<dbReference type="PANTHER" id="PTHR45931">
    <property type="entry name" value="SI:CH211-59O9.10"/>
    <property type="match status" value="1"/>
</dbReference>
<evidence type="ECO:0000256" key="1">
    <source>
        <dbReference type="ARBA" id="ARBA00022723"/>
    </source>
</evidence>
<keyword evidence="8" id="KW-1185">Reference proteome</keyword>
<comment type="caution">
    <text evidence="7">The sequence shown here is derived from an EMBL/GenBank/DDBJ whole genome shotgun (WGS) entry which is preliminary data.</text>
</comment>
<dbReference type="SMART" id="SM00184">
    <property type="entry name" value="RING"/>
    <property type="match status" value="1"/>
</dbReference>
<sequence length="392" mass="46239">MNEYMDEVNNDGTDSYIEMSSTEDVLFQYFAKLLYLLIFSCIGCLLMIIIYYFKVPCKECDFMNRILVICILIKSIGHLNLSLIRIKRREEIENSEEFKYIIKKILRLFNLLTILLVTASLYLLHFYKNVCSKNTISMQIIRIYYYFTIALYFLPLLFYICLGLFLSIIICIMIYFSVDENDRIPTPKNVINKLKVVKYKDIDYVHKKNINQKKKKKKKFIKNSSLELIFDKVTKVIRNKGNTTKAKQNIQSSFENNIDNQKDDSNSCFSDIHLNEISKPLKQDTQNGYTKSDNNLDDMYSQDDQVKFTNEEILPDNDENINKFNKQTNENEDMCSICMVDYMENDNIMIMPCDKRHFFHSNCLSKWLNKSQVCPICRTNIVTCLNSKTDMV</sequence>
<dbReference type="InterPro" id="IPR013083">
    <property type="entry name" value="Znf_RING/FYVE/PHD"/>
</dbReference>
<dbReference type="Gene3D" id="3.30.40.10">
    <property type="entry name" value="Zinc/RING finger domain, C3HC4 (zinc finger)"/>
    <property type="match status" value="1"/>
</dbReference>
<keyword evidence="2 4" id="KW-0863">Zinc-finger</keyword>
<feature type="transmembrane region" description="Helical" evidence="5">
    <location>
        <begin position="33"/>
        <end position="53"/>
    </location>
</feature>
<evidence type="ECO:0000259" key="6">
    <source>
        <dbReference type="PROSITE" id="PS50089"/>
    </source>
</evidence>
<dbReference type="InterPro" id="IPR051834">
    <property type="entry name" value="RING_finger_E3_ligase"/>
</dbReference>
<dbReference type="PROSITE" id="PS50089">
    <property type="entry name" value="ZF_RING_2"/>
    <property type="match status" value="1"/>
</dbReference>
<dbReference type="AlphaFoldDB" id="Q7RRR6"/>
<dbReference type="InterPro" id="IPR011016">
    <property type="entry name" value="Znf_RING-CH"/>
</dbReference>
<dbReference type="GO" id="GO:0006511">
    <property type="term" value="P:ubiquitin-dependent protein catabolic process"/>
    <property type="evidence" value="ECO:0007669"/>
    <property type="project" value="TreeGrafter"/>
</dbReference>
<dbReference type="GO" id="GO:0008270">
    <property type="term" value="F:zinc ion binding"/>
    <property type="evidence" value="ECO:0007669"/>
    <property type="project" value="UniProtKB-KW"/>
</dbReference>
<evidence type="ECO:0000313" key="7">
    <source>
        <dbReference type="EMBL" id="EAA17637.1"/>
    </source>
</evidence>
<dbReference type="SUPFAM" id="SSF57850">
    <property type="entry name" value="RING/U-box"/>
    <property type="match status" value="1"/>
</dbReference>
<dbReference type="PaxDb" id="73239-Q7RRR6"/>
<keyword evidence="5" id="KW-0472">Membrane</keyword>
<keyword evidence="1" id="KW-0479">Metal-binding</keyword>
<evidence type="ECO:0000256" key="5">
    <source>
        <dbReference type="SAM" id="Phobius"/>
    </source>
</evidence>
<evidence type="ECO:0000313" key="8">
    <source>
        <dbReference type="Proteomes" id="UP000008553"/>
    </source>
</evidence>
<dbReference type="GO" id="GO:0005634">
    <property type="term" value="C:nucleus"/>
    <property type="evidence" value="ECO:0007669"/>
    <property type="project" value="TreeGrafter"/>
</dbReference>
<feature type="domain" description="RING-type" evidence="6">
    <location>
        <begin position="335"/>
        <end position="378"/>
    </location>
</feature>
<gene>
    <name evidence="7" type="ORF">PY00652</name>
</gene>
<dbReference type="FunCoup" id="Q7RRR6">
    <property type="interactions" value="2"/>
</dbReference>
<proteinExistence type="predicted"/>
<dbReference type="STRING" id="73239.Q7RRR6"/>